<dbReference type="Proteomes" id="UP001476247">
    <property type="component" value="Unassembled WGS sequence"/>
</dbReference>
<keyword evidence="2" id="KW-1185">Reference proteome</keyword>
<organism evidence="1 2">
    <name type="scientific">Helicostylum pulchrum</name>
    <dbReference type="NCBI Taxonomy" id="562976"/>
    <lineage>
        <taxon>Eukaryota</taxon>
        <taxon>Fungi</taxon>
        <taxon>Fungi incertae sedis</taxon>
        <taxon>Mucoromycota</taxon>
        <taxon>Mucoromycotina</taxon>
        <taxon>Mucoromycetes</taxon>
        <taxon>Mucorales</taxon>
        <taxon>Mucorineae</taxon>
        <taxon>Mucoraceae</taxon>
        <taxon>Helicostylum</taxon>
    </lineage>
</organism>
<dbReference type="SUPFAM" id="SSF53474">
    <property type="entry name" value="alpha/beta-Hydrolases"/>
    <property type="match status" value="1"/>
</dbReference>
<gene>
    <name evidence="1" type="ORF">HPULCUR_002637</name>
</gene>
<accession>A0ABP9XT37</accession>
<reference evidence="1 2" key="1">
    <citation type="submission" date="2024-04" db="EMBL/GenBank/DDBJ databases">
        <title>genome sequences of Mucor flavus KT1a and Helicostylum pulchrum KT1b strains isolation_sourced from the surface of a dry-aged beef.</title>
        <authorList>
            <person name="Toyotome T."/>
            <person name="Hosono M."/>
            <person name="Torimaru M."/>
            <person name="Fukuda K."/>
            <person name="Mikami N."/>
        </authorList>
    </citation>
    <scope>NUCLEOTIDE SEQUENCE [LARGE SCALE GENOMIC DNA]</scope>
    <source>
        <strain evidence="1 2">KT1b</strain>
    </source>
</reference>
<proteinExistence type="predicted"/>
<sequence length="120" mass="14567">MENFIIFGISSSGVIVMTYLNKYPENLSKIIVHEPMLYIDTFEGRDELQKFHLETYNTYRTKGKNAAMEEFGNKHFNELDYKFVARKQKDGIVNNWDYWFQYEWREYPFAKIDWKTVKSH</sequence>
<protein>
    <submittedName>
        <fullName evidence="1">Uncharacterized protein</fullName>
    </submittedName>
</protein>
<name>A0ABP9XT37_9FUNG</name>
<evidence type="ECO:0000313" key="2">
    <source>
        <dbReference type="Proteomes" id="UP001476247"/>
    </source>
</evidence>
<evidence type="ECO:0000313" key="1">
    <source>
        <dbReference type="EMBL" id="GAA5797257.1"/>
    </source>
</evidence>
<dbReference type="Gene3D" id="3.40.50.1820">
    <property type="entry name" value="alpha/beta hydrolase"/>
    <property type="match status" value="1"/>
</dbReference>
<dbReference type="EMBL" id="BAABUJ010000007">
    <property type="protein sequence ID" value="GAA5797257.1"/>
    <property type="molecule type" value="Genomic_DNA"/>
</dbReference>
<dbReference type="InterPro" id="IPR029058">
    <property type="entry name" value="AB_hydrolase_fold"/>
</dbReference>
<comment type="caution">
    <text evidence="1">The sequence shown here is derived from an EMBL/GenBank/DDBJ whole genome shotgun (WGS) entry which is preliminary data.</text>
</comment>